<name>A0AAD2D6M0_EUPCR</name>
<dbReference type="GO" id="GO:0005975">
    <property type="term" value="P:carbohydrate metabolic process"/>
    <property type="evidence" value="ECO:0007669"/>
    <property type="project" value="InterPro"/>
</dbReference>
<dbReference type="InterPro" id="IPR036569">
    <property type="entry name" value="RpiB_LacA_LacB_sf"/>
</dbReference>
<dbReference type="AlphaFoldDB" id="A0AAD2D6M0"/>
<protein>
    <recommendedName>
        <fullName evidence="4">Ribose-5-phosphate isomerase</fullName>
    </recommendedName>
</protein>
<sequence length="186" mass="20957">MLASIFTRVSKPQFFPSFLFTSRLIRTQMESESKPKIYFACDHGGFDYKEKILEHLTSQGYEVEDYGCHSCDSVDFPDYGYKVAKSVVEDEENRKGIVVCGTGIGVSIAANKVKGARCALCYDYFTAETARQHNNVNVLALGARTTGIEVCKQVIDVFLKTKHITDVEKYPRRLAKLAELEDAEFK</sequence>
<comment type="caution">
    <text evidence="2">The sequence shown here is derived from an EMBL/GenBank/DDBJ whole genome shotgun (WGS) entry which is preliminary data.</text>
</comment>
<evidence type="ECO:0008006" key="4">
    <source>
        <dbReference type="Google" id="ProtNLM"/>
    </source>
</evidence>
<dbReference type="NCBIfam" id="NF004051">
    <property type="entry name" value="PRK05571.1"/>
    <property type="match status" value="1"/>
</dbReference>
<dbReference type="Proteomes" id="UP001295684">
    <property type="component" value="Unassembled WGS sequence"/>
</dbReference>
<gene>
    <name evidence="2" type="ORF">ECRASSUSDP1_LOCUS23153</name>
</gene>
<dbReference type="InterPro" id="IPR003500">
    <property type="entry name" value="RpiB_LacA_LacB"/>
</dbReference>
<dbReference type="NCBIfam" id="TIGR01120">
    <property type="entry name" value="rpiB"/>
    <property type="match status" value="1"/>
</dbReference>
<dbReference type="Pfam" id="PF02502">
    <property type="entry name" value="LacAB_rpiB"/>
    <property type="match status" value="1"/>
</dbReference>
<dbReference type="NCBIfam" id="TIGR00689">
    <property type="entry name" value="rpiB_lacA_lacB"/>
    <property type="match status" value="1"/>
</dbReference>
<dbReference type="EMBL" id="CAMPGE010023801">
    <property type="protein sequence ID" value="CAI2381695.1"/>
    <property type="molecule type" value="Genomic_DNA"/>
</dbReference>
<evidence type="ECO:0000313" key="3">
    <source>
        <dbReference type="Proteomes" id="UP001295684"/>
    </source>
</evidence>
<dbReference type="PANTHER" id="PTHR30345:SF0">
    <property type="entry name" value="DNA DAMAGE-REPAIR_TOLERATION PROTEIN DRT102"/>
    <property type="match status" value="1"/>
</dbReference>
<reference evidence="2" key="1">
    <citation type="submission" date="2023-07" db="EMBL/GenBank/DDBJ databases">
        <authorList>
            <consortium name="AG Swart"/>
            <person name="Singh M."/>
            <person name="Singh A."/>
            <person name="Seah K."/>
            <person name="Emmerich C."/>
        </authorList>
    </citation>
    <scope>NUCLEOTIDE SEQUENCE</scope>
    <source>
        <strain evidence="2">DP1</strain>
    </source>
</reference>
<dbReference type="InterPro" id="IPR004785">
    <property type="entry name" value="RpiB"/>
</dbReference>
<keyword evidence="3" id="KW-1185">Reference proteome</keyword>
<evidence type="ECO:0000256" key="1">
    <source>
        <dbReference type="ARBA" id="ARBA00023235"/>
    </source>
</evidence>
<dbReference type="SUPFAM" id="SSF89623">
    <property type="entry name" value="Ribose/Galactose isomerase RpiB/AlsB"/>
    <property type="match status" value="1"/>
</dbReference>
<dbReference type="GO" id="GO:0016853">
    <property type="term" value="F:isomerase activity"/>
    <property type="evidence" value="ECO:0007669"/>
    <property type="project" value="UniProtKB-KW"/>
</dbReference>
<keyword evidence="1" id="KW-0413">Isomerase</keyword>
<dbReference type="PANTHER" id="PTHR30345">
    <property type="entry name" value="RIBOSE-5-PHOSPHATE ISOMERASE B"/>
    <property type="match status" value="1"/>
</dbReference>
<evidence type="ECO:0000313" key="2">
    <source>
        <dbReference type="EMBL" id="CAI2381695.1"/>
    </source>
</evidence>
<accession>A0AAD2D6M0</accession>
<dbReference type="Gene3D" id="3.40.1400.10">
    <property type="entry name" value="Sugar-phosphate isomerase, RpiB/LacA/LacB"/>
    <property type="match status" value="1"/>
</dbReference>
<proteinExistence type="predicted"/>
<organism evidence="2 3">
    <name type="scientific">Euplotes crassus</name>
    <dbReference type="NCBI Taxonomy" id="5936"/>
    <lineage>
        <taxon>Eukaryota</taxon>
        <taxon>Sar</taxon>
        <taxon>Alveolata</taxon>
        <taxon>Ciliophora</taxon>
        <taxon>Intramacronucleata</taxon>
        <taxon>Spirotrichea</taxon>
        <taxon>Hypotrichia</taxon>
        <taxon>Euplotida</taxon>
        <taxon>Euplotidae</taxon>
        <taxon>Moneuplotes</taxon>
    </lineage>
</organism>